<feature type="domain" description="SAF" evidence="5">
    <location>
        <begin position="118"/>
        <end position="180"/>
    </location>
</feature>
<dbReference type="InterPro" id="IPR013974">
    <property type="entry name" value="SAF"/>
</dbReference>
<dbReference type="PANTHER" id="PTHR36307:SF1">
    <property type="entry name" value="FLAGELLA BASAL BODY P-RING FORMATION PROTEIN FLGA"/>
    <property type="match status" value="1"/>
</dbReference>
<comment type="caution">
    <text evidence="6">The sequence shown here is derived from an EMBL/GenBank/DDBJ whole genome shotgun (WGS) entry which is preliminary data.</text>
</comment>
<evidence type="ECO:0000259" key="5">
    <source>
        <dbReference type="SMART" id="SM00858"/>
    </source>
</evidence>
<comment type="similarity">
    <text evidence="4">Belongs to the FlgA family.</text>
</comment>
<dbReference type="InterPro" id="IPR039246">
    <property type="entry name" value="Flagellar_FlgA"/>
</dbReference>
<dbReference type="CDD" id="cd11614">
    <property type="entry name" value="SAF_CpaB_FlgA_like"/>
    <property type="match status" value="1"/>
</dbReference>
<dbReference type="NCBIfam" id="TIGR03170">
    <property type="entry name" value="flgA_cterm"/>
    <property type="match status" value="1"/>
</dbReference>
<dbReference type="Proteomes" id="UP000807785">
    <property type="component" value="Unassembled WGS sequence"/>
</dbReference>
<keyword evidence="3 4" id="KW-0574">Periplasm</keyword>
<dbReference type="GO" id="GO:0044780">
    <property type="term" value="P:bacterial-type flagellum assembly"/>
    <property type="evidence" value="ECO:0007669"/>
    <property type="project" value="InterPro"/>
</dbReference>
<proteinExistence type="inferred from homology"/>
<keyword evidence="4" id="KW-1005">Bacterial flagellum biogenesis</keyword>
<dbReference type="Pfam" id="PF17656">
    <property type="entry name" value="ChapFlgA_N"/>
    <property type="match status" value="1"/>
</dbReference>
<keyword evidence="6" id="KW-0966">Cell projection</keyword>
<name>A0A9D7E2E8_9PROT</name>
<dbReference type="InterPro" id="IPR041231">
    <property type="entry name" value="FlgA_N"/>
</dbReference>
<evidence type="ECO:0000256" key="4">
    <source>
        <dbReference type="RuleBase" id="RU362063"/>
    </source>
</evidence>
<evidence type="ECO:0000256" key="3">
    <source>
        <dbReference type="ARBA" id="ARBA00022764"/>
    </source>
</evidence>
<protein>
    <recommendedName>
        <fullName evidence="4">Flagella basal body P-ring formation protein FlgA</fullName>
    </recommendedName>
</protein>
<dbReference type="Pfam" id="PF13144">
    <property type="entry name" value="ChapFlgA"/>
    <property type="match status" value="1"/>
</dbReference>
<evidence type="ECO:0000313" key="7">
    <source>
        <dbReference type="Proteomes" id="UP000807785"/>
    </source>
</evidence>
<dbReference type="PANTHER" id="PTHR36307">
    <property type="entry name" value="FLAGELLA BASAL BODY P-RING FORMATION PROTEIN FLGA"/>
    <property type="match status" value="1"/>
</dbReference>
<dbReference type="EMBL" id="JADJEV010000003">
    <property type="protein sequence ID" value="MBK6972591.1"/>
    <property type="molecule type" value="Genomic_DNA"/>
</dbReference>
<comment type="function">
    <text evidence="4">Involved in the assembly process of the P-ring formation. It may associate with FlgF on the rod constituting a structure essential for the P-ring assembly or may act as a modulator protein for the P-ring assembly.</text>
</comment>
<feature type="chain" id="PRO_5039746867" description="Flagella basal body P-ring formation protein FlgA" evidence="4">
    <location>
        <begin position="36"/>
        <end position="242"/>
    </location>
</feature>
<dbReference type="Gene3D" id="2.30.30.760">
    <property type="match status" value="1"/>
</dbReference>
<keyword evidence="2 4" id="KW-0732">Signal</keyword>
<gene>
    <name evidence="6" type="primary">flgA</name>
    <name evidence="6" type="ORF">IPH26_06440</name>
</gene>
<evidence type="ECO:0000313" key="6">
    <source>
        <dbReference type="EMBL" id="MBK6972591.1"/>
    </source>
</evidence>
<evidence type="ECO:0000256" key="1">
    <source>
        <dbReference type="ARBA" id="ARBA00004418"/>
    </source>
</evidence>
<dbReference type="GO" id="GO:0042597">
    <property type="term" value="C:periplasmic space"/>
    <property type="evidence" value="ECO:0007669"/>
    <property type="project" value="UniProtKB-SubCell"/>
</dbReference>
<keyword evidence="6" id="KW-0969">Cilium</keyword>
<evidence type="ECO:0000256" key="2">
    <source>
        <dbReference type="ARBA" id="ARBA00022729"/>
    </source>
</evidence>
<dbReference type="AlphaFoldDB" id="A0A9D7E2E8"/>
<accession>A0A9D7E2E8</accession>
<feature type="signal peptide" evidence="4">
    <location>
        <begin position="1"/>
        <end position="35"/>
    </location>
</feature>
<organism evidence="6 7">
    <name type="scientific">Candidatus Methylophosphatis roskildensis</name>
    <dbReference type="NCBI Taxonomy" id="2899263"/>
    <lineage>
        <taxon>Bacteria</taxon>
        <taxon>Pseudomonadati</taxon>
        <taxon>Pseudomonadota</taxon>
        <taxon>Betaproteobacteria</taxon>
        <taxon>Nitrosomonadales</taxon>
        <taxon>Sterolibacteriaceae</taxon>
        <taxon>Candidatus Methylophosphatis</taxon>
    </lineage>
</organism>
<dbReference type="SMART" id="SM00858">
    <property type="entry name" value="SAF"/>
    <property type="match status" value="1"/>
</dbReference>
<keyword evidence="6" id="KW-0282">Flagellum</keyword>
<sequence length="242" mass="25359">MDELETILKKGAWRVGLLVTLGSLLLAIASHSAHARQDPTAVKQAVDEYLRVQTRGLPGEASFSVGPFDPNNNLLPCGLLEAFMPPGGRAFGRTHVGVRCQAEANWQIYVPARIRLVADYLVAAKPLVMGEPISSGDVVTRRGDLGELPAGVLTSEELALGQTPRMTIGAGQPLRADMLKREAAVQAGQNVKVVSRGAGFAVSTDGQAMNNAAEGQLARVRTSGGLTVSGVARPGGLVEIGF</sequence>
<dbReference type="Gene3D" id="3.90.1210.10">
    <property type="entry name" value="Antifreeze-like/N-acetylneuraminic acid synthase C-terminal domain"/>
    <property type="match status" value="1"/>
</dbReference>
<dbReference type="InterPro" id="IPR017585">
    <property type="entry name" value="SAF_FlgA"/>
</dbReference>
<comment type="subcellular location">
    <subcellularLocation>
        <location evidence="1 4">Periplasm</location>
    </subcellularLocation>
</comment>
<reference evidence="7" key="1">
    <citation type="journal article" date="2021" name="Nat. Commun.">
        <title>Connecting structure to function with the recovery of over 1000 high-quality metagenome-assembled genomes from activated sludge using long-read sequencing.</title>
        <authorList>
            <person name="Singleton C.M."/>
            <person name="Petriglieri F."/>
            <person name="Kristensen J.M."/>
            <person name="Kirkegaard R.H."/>
            <person name="Michaelsen T.Y."/>
            <person name="Andersen M.H."/>
            <person name="Kondrotaite Z."/>
            <person name="Karst S.M."/>
            <person name="Dueholm M.S."/>
            <person name="Nielsen P.H."/>
            <person name="Albertsen M."/>
        </authorList>
    </citation>
    <scope>NUCLEOTIDE SEQUENCE [LARGE SCALE GENOMIC DNA]</scope>
</reference>